<dbReference type="SUPFAM" id="SSF50370">
    <property type="entry name" value="Ricin B-like lectins"/>
    <property type="match status" value="2"/>
</dbReference>
<feature type="chain" id="PRO_5007870573" description="Ricin B lectin domain-containing protein" evidence="2">
    <location>
        <begin position="22"/>
        <end position="283"/>
    </location>
</feature>
<dbReference type="Pfam" id="PF14200">
    <property type="entry name" value="RicinB_lectin_2"/>
    <property type="match status" value="1"/>
</dbReference>
<evidence type="ECO:0000313" key="4">
    <source>
        <dbReference type="EMBL" id="KZV90559.1"/>
    </source>
</evidence>
<dbReference type="InterPro" id="IPR035992">
    <property type="entry name" value="Ricin_B-like_lectins"/>
</dbReference>
<keyword evidence="5" id="KW-1185">Reference proteome</keyword>
<dbReference type="Gene3D" id="2.80.10.50">
    <property type="match status" value="2"/>
</dbReference>
<dbReference type="InParanoid" id="A0A166AC85"/>
<evidence type="ECO:0000256" key="1">
    <source>
        <dbReference type="SAM" id="MobiDB-lite"/>
    </source>
</evidence>
<feature type="domain" description="Ricin B lectin" evidence="3">
    <location>
        <begin position="139"/>
        <end position="215"/>
    </location>
</feature>
<dbReference type="Proteomes" id="UP000077266">
    <property type="component" value="Unassembled WGS sequence"/>
</dbReference>
<feature type="region of interest" description="Disordered" evidence="1">
    <location>
        <begin position="172"/>
        <end position="202"/>
    </location>
</feature>
<evidence type="ECO:0000259" key="3">
    <source>
        <dbReference type="Pfam" id="PF14200"/>
    </source>
</evidence>
<gene>
    <name evidence="4" type="ORF">EXIGLDRAFT_837722</name>
</gene>
<feature type="compositionally biased region" description="Low complexity" evidence="1">
    <location>
        <begin position="172"/>
        <end position="181"/>
    </location>
</feature>
<sequence length="283" mass="29235">MFSFLSGPFLLVSLLIRAATAQSPGIYRFSSVQFAQLLLSQSGPNIQSLGGNFNGDPAQTWFLSPTTGGLVTIQNAGTFQYLSLPEGAANNTVVVPSNIPFAWTFGGNGVSFGNLWLTSLIGPAVGSVTVTTGPPSASRQRWQIGAVTPYASYYRVWNTDTNTVLTAGAPSGPLSASPSDPTNAAQLWRLSGTGPGSNEGTLQNVKTGAYLTILDGQPTISSDSGPQWFFSTSGGGARLSTFGGSPPNVLTVDGSGAVTVDTSGTAGTYQIWTFVPTNPSNAH</sequence>
<reference evidence="4 5" key="1">
    <citation type="journal article" date="2016" name="Mol. Biol. Evol.">
        <title>Comparative Genomics of Early-Diverging Mushroom-Forming Fungi Provides Insights into the Origins of Lignocellulose Decay Capabilities.</title>
        <authorList>
            <person name="Nagy L.G."/>
            <person name="Riley R."/>
            <person name="Tritt A."/>
            <person name="Adam C."/>
            <person name="Daum C."/>
            <person name="Floudas D."/>
            <person name="Sun H."/>
            <person name="Yadav J.S."/>
            <person name="Pangilinan J."/>
            <person name="Larsson K.H."/>
            <person name="Matsuura K."/>
            <person name="Barry K."/>
            <person name="Labutti K."/>
            <person name="Kuo R."/>
            <person name="Ohm R.A."/>
            <person name="Bhattacharya S.S."/>
            <person name="Shirouzu T."/>
            <person name="Yoshinaga Y."/>
            <person name="Martin F.M."/>
            <person name="Grigoriev I.V."/>
            <person name="Hibbett D.S."/>
        </authorList>
    </citation>
    <scope>NUCLEOTIDE SEQUENCE [LARGE SCALE GENOMIC DNA]</scope>
    <source>
        <strain evidence="4 5">HHB12029</strain>
    </source>
</reference>
<protein>
    <recommendedName>
        <fullName evidence="3">Ricin B lectin domain-containing protein</fullName>
    </recommendedName>
</protein>
<accession>A0A166AC85</accession>
<evidence type="ECO:0000256" key="2">
    <source>
        <dbReference type="SAM" id="SignalP"/>
    </source>
</evidence>
<dbReference type="InterPro" id="IPR000772">
    <property type="entry name" value="Ricin_B_lectin"/>
</dbReference>
<keyword evidence="2" id="KW-0732">Signal</keyword>
<evidence type="ECO:0000313" key="5">
    <source>
        <dbReference type="Proteomes" id="UP000077266"/>
    </source>
</evidence>
<dbReference type="OrthoDB" id="3228793at2759"/>
<proteinExistence type="predicted"/>
<dbReference type="AlphaFoldDB" id="A0A166AC85"/>
<organism evidence="4 5">
    <name type="scientific">Exidia glandulosa HHB12029</name>
    <dbReference type="NCBI Taxonomy" id="1314781"/>
    <lineage>
        <taxon>Eukaryota</taxon>
        <taxon>Fungi</taxon>
        <taxon>Dikarya</taxon>
        <taxon>Basidiomycota</taxon>
        <taxon>Agaricomycotina</taxon>
        <taxon>Agaricomycetes</taxon>
        <taxon>Auriculariales</taxon>
        <taxon>Exidiaceae</taxon>
        <taxon>Exidia</taxon>
    </lineage>
</organism>
<name>A0A166AC85_EXIGL</name>
<feature type="signal peptide" evidence="2">
    <location>
        <begin position="1"/>
        <end position="21"/>
    </location>
</feature>
<dbReference type="EMBL" id="KV426046">
    <property type="protein sequence ID" value="KZV90559.1"/>
    <property type="molecule type" value="Genomic_DNA"/>
</dbReference>